<evidence type="ECO:0000313" key="2">
    <source>
        <dbReference type="EMBL" id="TGZ83498.1"/>
    </source>
</evidence>
<dbReference type="InParanoid" id="A0A4S2N2X6"/>
<feature type="region of interest" description="Disordered" evidence="1">
    <location>
        <begin position="98"/>
        <end position="121"/>
    </location>
</feature>
<dbReference type="EMBL" id="ML220113">
    <property type="protein sequence ID" value="TGZ83498.1"/>
    <property type="molecule type" value="Genomic_DNA"/>
</dbReference>
<reference evidence="2 3" key="1">
    <citation type="submission" date="2019-04" db="EMBL/GenBank/DDBJ databases">
        <title>Comparative genomics and transcriptomics to analyze fruiting body development in filamentous ascomycetes.</title>
        <authorList>
            <consortium name="DOE Joint Genome Institute"/>
            <person name="Lutkenhaus R."/>
            <person name="Traeger S."/>
            <person name="Breuer J."/>
            <person name="Kuo A."/>
            <person name="Lipzen A."/>
            <person name="Pangilinan J."/>
            <person name="Dilworth D."/>
            <person name="Sandor L."/>
            <person name="Poggeler S."/>
            <person name="Barry K."/>
            <person name="Grigoriev I.V."/>
            <person name="Nowrousian M."/>
        </authorList>
    </citation>
    <scope>NUCLEOTIDE SEQUENCE [LARGE SCALE GENOMIC DNA]</scope>
    <source>
        <strain evidence="2 3">CBS 389.68</strain>
    </source>
</reference>
<feature type="compositionally biased region" description="Polar residues" evidence="1">
    <location>
        <begin position="1"/>
        <end position="22"/>
    </location>
</feature>
<gene>
    <name evidence="2" type="ORF">EX30DRAFT_380749</name>
</gene>
<organism evidence="2 3">
    <name type="scientific">Ascodesmis nigricans</name>
    <dbReference type="NCBI Taxonomy" id="341454"/>
    <lineage>
        <taxon>Eukaryota</taxon>
        <taxon>Fungi</taxon>
        <taxon>Dikarya</taxon>
        <taxon>Ascomycota</taxon>
        <taxon>Pezizomycotina</taxon>
        <taxon>Pezizomycetes</taxon>
        <taxon>Pezizales</taxon>
        <taxon>Ascodesmidaceae</taxon>
        <taxon>Ascodesmis</taxon>
    </lineage>
</organism>
<name>A0A4S2N2X6_9PEZI</name>
<keyword evidence="3" id="KW-1185">Reference proteome</keyword>
<protein>
    <submittedName>
        <fullName evidence="2">Uncharacterized protein</fullName>
    </submittedName>
</protein>
<accession>A0A4S2N2X6</accession>
<dbReference type="Proteomes" id="UP000298138">
    <property type="component" value="Unassembled WGS sequence"/>
</dbReference>
<evidence type="ECO:0000256" key="1">
    <source>
        <dbReference type="SAM" id="MobiDB-lite"/>
    </source>
</evidence>
<feature type="region of interest" description="Disordered" evidence="1">
    <location>
        <begin position="1"/>
        <end position="33"/>
    </location>
</feature>
<dbReference type="AlphaFoldDB" id="A0A4S2N2X6"/>
<proteinExistence type="predicted"/>
<sequence>MQQTKLYMSHTEYPNPSNPSTGTSQSPFPTTLSPPLPAHYTIKPYSKPSVLPSPLNIHAFSPLIDTPIFFATSVSVADSRSTRLALIYRQLPLSHPTTESNAIASSKRSRPRLESSSDASIMLKPTGSPGSHLWAVLYTICHLLAMRERVMESARNRG</sequence>
<evidence type="ECO:0000313" key="3">
    <source>
        <dbReference type="Proteomes" id="UP000298138"/>
    </source>
</evidence>